<dbReference type="GO" id="GO:0071164">
    <property type="term" value="F:RNA cap trimethylguanosine synthase activity"/>
    <property type="evidence" value="ECO:0007669"/>
    <property type="project" value="TreeGrafter"/>
</dbReference>
<evidence type="ECO:0000256" key="3">
    <source>
        <dbReference type="ARBA" id="ARBA00047418"/>
    </source>
</evidence>
<dbReference type="GO" id="GO:0005634">
    <property type="term" value="C:nucleus"/>
    <property type="evidence" value="ECO:0007669"/>
    <property type="project" value="TreeGrafter"/>
</dbReference>
<comment type="caution">
    <text evidence="8">The sequence shown here is derived from an EMBL/GenBank/DDBJ whole genome shotgun (WGS) entry which is preliminary data.</text>
</comment>
<dbReference type="EMBL" id="NHZQ01000236">
    <property type="protein sequence ID" value="PSK46080.1"/>
    <property type="molecule type" value="Genomic_DNA"/>
</dbReference>
<evidence type="ECO:0000256" key="1">
    <source>
        <dbReference type="ARBA" id="ARBA00018517"/>
    </source>
</evidence>
<dbReference type="FunFam" id="3.40.50.150:FF:000270">
    <property type="entry name" value="RNA methylase family protein"/>
    <property type="match status" value="1"/>
</dbReference>
<dbReference type="PANTHER" id="PTHR14741:SF32">
    <property type="entry name" value="TRIMETHYLGUANOSINE SYNTHASE"/>
    <property type="match status" value="1"/>
</dbReference>
<dbReference type="OrthoDB" id="194443at2759"/>
<dbReference type="CDD" id="cd02440">
    <property type="entry name" value="AdoMet_MTases"/>
    <property type="match status" value="1"/>
</dbReference>
<dbReference type="Proteomes" id="UP000243723">
    <property type="component" value="Unassembled WGS sequence"/>
</dbReference>
<dbReference type="PANTHER" id="PTHR14741">
    <property type="entry name" value="S-ADENOSYLMETHIONINE-DEPENDENT METHYLTRANSFERASE RELATED"/>
    <property type="match status" value="1"/>
</dbReference>
<evidence type="ECO:0000313" key="8">
    <source>
        <dbReference type="EMBL" id="PSK46080.1"/>
    </source>
</evidence>
<comment type="catalytic activity">
    <reaction evidence="5">
        <text>a 5'-end (N(2),N(7)-dimethyl 5'-triphosphoguanosine)-ribonucleoside in snRNA + S-adenosyl-L-methionine = a 5'-end (N(2),N(2),N(7)-trimethyl 5'-triphosphoguanosine)-ribonucleoside in snRNA + S-adenosyl-L-homocysteine + H(+)</text>
        <dbReference type="Rhea" id="RHEA:78479"/>
        <dbReference type="Rhea" id="RHEA-COMP:19087"/>
        <dbReference type="Rhea" id="RHEA-COMP:19089"/>
        <dbReference type="ChEBI" id="CHEBI:15378"/>
        <dbReference type="ChEBI" id="CHEBI:57856"/>
        <dbReference type="ChEBI" id="CHEBI:59789"/>
        <dbReference type="ChEBI" id="CHEBI:167623"/>
        <dbReference type="ChEBI" id="CHEBI:172880"/>
    </reaction>
    <physiologicalReaction direction="left-to-right" evidence="5">
        <dbReference type="Rhea" id="RHEA:78480"/>
    </physiologicalReaction>
</comment>
<name>A0A2P7ZD08_9PEZI</name>
<reference evidence="8 9" key="1">
    <citation type="submission" date="2017-05" db="EMBL/GenBank/DDBJ databases">
        <title>Draft genome sequence of Elsinoe australis.</title>
        <authorList>
            <person name="Cheng Q."/>
        </authorList>
    </citation>
    <scope>NUCLEOTIDE SEQUENCE [LARGE SCALE GENOMIC DNA]</scope>
    <source>
        <strain evidence="8 9">NL1</strain>
    </source>
</reference>
<dbReference type="Pfam" id="PF09445">
    <property type="entry name" value="Methyltransf_15"/>
    <property type="match status" value="1"/>
</dbReference>
<dbReference type="STRING" id="40998.A0A2P7ZD08"/>
<proteinExistence type="inferred from homology"/>
<evidence type="ECO:0000256" key="5">
    <source>
        <dbReference type="ARBA" id="ARBA00048763"/>
    </source>
</evidence>
<comment type="catalytic activity">
    <reaction evidence="6">
        <text>a 5'-end (N(7)-methyl 5'-triphosphoguanosine)-ribonucleoside in snRNA + S-adenosyl-L-methionine = a 5'-end (N(2),N(7)-dimethyl 5'-triphosphoguanosine)-ribonucleoside in snRNA + S-adenosyl-L-homocysteine + H(+)</text>
        <dbReference type="Rhea" id="RHEA:78471"/>
        <dbReference type="Rhea" id="RHEA-COMP:19085"/>
        <dbReference type="Rhea" id="RHEA-COMP:19087"/>
        <dbReference type="ChEBI" id="CHEBI:15378"/>
        <dbReference type="ChEBI" id="CHEBI:57856"/>
        <dbReference type="ChEBI" id="CHEBI:59789"/>
        <dbReference type="ChEBI" id="CHEBI:156461"/>
        <dbReference type="ChEBI" id="CHEBI:172880"/>
    </reaction>
    <physiologicalReaction direction="left-to-right" evidence="6">
        <dbReference type="Rhea" id="RHEA:78472"/>
    </physiologicalReaction>
</comment>
<comment type="similarity">
    <text evidence="2">Belongs to the methyltransferase superfamily. Trimethylguanosine synthase family.</text>
</comment>
<dbReference type="Gene3D" id="3.40.50.150">
    <property type="entry name" value="Vaccinia Virus protein VP39"/>
    <property type="match status" value="1"/>
</dbReference>
<dbReference type="InterPro" id="IPR019012">
    <property type="entry name" value="RNA_cap_Gua-N2-MeTrfase"/>
</dbReference>
<dbReference type="InterPro" id="IPR029063">
    <property type="entry name" value="SAM-dependent_MTases_sf"/>
</dbReference>
<evidence type="ECO:0000256" key="7">
    <source>
        <dbReference type="ARBA" id="ARBA00049790"/>
    </source>
</evidence>
<evidence type="ECO:0000256" key="4">
    <source>
        <dbReference type="ARBA" id="ARBA00048740"/>
    </source>
</evidence>
<sequence>MVTTCGSLGSTDAVEDAAKVEEPALENVHHYEAAEDMPQEIQKYWHQRYDIFSRWDEGVWLTDDSWYGVTPEPVANKIATHLTHSVPANVTTLIDLFCGVGGNTIAFALTNRWTRIFAIERDPTVLACAKHNARLYGVHNRIWFIEGDCFEVLRKRLKGIVKEGAVLFGSPPWGGPGYKGDEVFDVGAMQPYGLGELVRCRPEGGRLVLFLPRSSDLKQVAREWIGIRDREGKGEGKVKVTHYCMWGASKALCVFFGDFDFSSLER</sequence>
<gene>
    <name evidence="8" type="ORF">B9Z65_5048</name>
</gene>
<evidence type="ECO:0000313" key="9">
    <source>
        <dbReference type="Proteomes" id="UP000243723"/>
    </source>
</evidence>
<dbReference type="AlphaFoldDB" id="A0A2P7ZD08"/>
<dbReference type="SUPFAM" id="SSF53335">
    <property type="entry name" value="S-adenosyl-L-methionine-dependent methyltransferases"/>
    <property type="match status" value="1"/>
</dbReference>
<evidence type="ECO:0000256" key="6">
    <source>
        <dbReference type="ARBA" id="ARBA00049075"/>
    </source>
</evidence>
<comment type="catalytic activity">
    <reaction evidence="3">
        <text>a 5'-end (N(2),N(7)-dimethyl 5'-triphosphoguanosine)-ribonucleoside in snoRNA + S-adenosyl-L-methionine = a 5'-end (N(2),N(2),N(7)-trimethyl 5'-triphosphoguanosine)-ribonucleoside in snoRNA + S-adenosyl-L-homocysteine + H(+)</text>
        <dbReference type="Rhea" id="RHEA:78507"/>
        <dbReference type="Rhea" id="RHEA-COMP:19088"/>
        <dbReference type="Rhea" id="RHEA-COMP:19090"/>
        <dbReference type="ChEBI" id="CHEBI:15378"/>
        <dbReference type="ChEBI" id="CHEBI:57856"/>
        <dbReference type="ChEBI" id="CHEBI:59789"/>
        <dbReference type="ChEBI" id="CHEBI:167623"/>
        <dbReference type="ChEBI" id="CHEBI:172880"/>
    </reaction>
    <physiologicalReaction direction="left-to-right" evidence="3">
        <dbReference type="Rhea" id="RHEA:78508"/>
    </physiologicalReaction>
</comment>
<protein>
    <recommendedName>
        <fullName evidence="1">Trimethylguanosine synthase</fullName>
    </recommendedName>
    <alternativeName>
        <fullName evidence="7">Cap-specific guanine-N(2) methyltransferase</fullName>
    </alternativeName>
</protein>
<evidence type="ECO:0000256" key="2">
    <source>
        <dbReference type="ARBA" id="ARBA00025783"/>
    </source>
</evidence>
<comment type="catalytic activity">
    <reaction evidence="4">
        <text>a 5'-end (N(7)-methyl 5'-triphosphoguanosine)-ribonucleoside in snoRNA + S-adenosyl-L-methionine = a 5'-end (N(2),N(7)-dimethyl 5'-triphosphoguanosine)-ribonucleoside in snoRNA + S-adenosyl-L-homocysteine + H(+)</text>
        <dbReference type="Rhea" id="RHEA:78475"/>
        <dbReference type="Rhea" id="RHEA-COMP:19086"/>
        <dbReference type="Rhea" id="RHEA-COMP:19088"/>
        <dbReference type="ChEBI" id="CHEBI:15378"/>
        <dbReference type="ChEBI" id="CHEBI:57856"/>
        <dbReference type="ChEBI" id="CHEBI:59789"/>
        <dbReference type="ChEBI" id="CHEBI:156461"/>
        <dbReference type="ChEBI" id="CHEBI:172880"/>
    </reaction>
    <physiologicalReaction direction="left-to-right" evidence="4">
        <dbReference type="Rhea" id="RHEA:78476"/>
    </physiologicalReaction>
</comment>
<keyword evidence="9" id="KW-1185">Reference proteome</keyword>
<accession>A0A2P7ZD08</accession>
<organism evidence="8 9">
    <name type="scientific">Elsinoe australis</name>
    <dbReference type="NCBI Taxonomy" id="40998"/>
    <lineage>
        <taxon>Eukaryota</taxon>
        <taxon>Fungi</taxon>
        <taxon>Dikarya</taxon>
        <taxon>Ascomycota</taxon>
        <taxon>Pezizomycotina</taxon>
        <taxon>Dothideomycetes</taxon>
        <taxon>Dothideomycetidae</taxon>
        <taxon>Myriangiales</taxon>
        <taxon>Elsinoaceae</taxon>
        <taxon>Elsinoe</taxon>
    </lineage>
</organism>